<dbReference type="Gene3D" id="3.10.129.10">
    <property type="entry name" value="Hotdog Thioesterase"/>
    <property type="match status" value="1"/>
</dbReference>
<keyword evidence="2" id="KW-1185">Reference proteome</keyword>
<dbReference type="Proteomes" id="UP000256269">
    <property type="component" value="Unassembled WGS sequence"/>
</dbReference>
<comment type="caution">
    <text evidence="1">The sequence shown here is derived from an EMBL/GenBank/DDBJ whole genome shotgun (WGS) entry which is preliminary data.</text>
</comment>
<dbReference type="GO" id="GO:0047617">
    <property type="term" value="F:fatty acyl-CoA hydrolase activity"/>
    <property type="evidence" value="ECO:0007669"/>
    <property type="project" value="TreeGrafter"/>
</dbReference>
<dbReference type="PANTHER" id="PTHR31793">
    <property type="entry name" value="4-HYDROXYBENZOYL-COA THIOESTERASE FAMILY MEMBER"/>
    <property type="match status" value="1"/>
</dbReference>
<name>A0A3E0HEG3_9PSEU</name>
<proteinExistence type="predicted"/>
<protein>
    <submittedName>
        <fullName evidence="1">Acyl-CoA thioester hydrolase</fullName>
    </submittedName>
</protein>
<dbReference type="Pfam" id="PF13279">
    <property type="entry name" value="4HBT_2"/>
    <property type="match status" value="1"/>
</dbReference>
<evidence type="ECO:0000313" key="1">
    <source>
        <dbReference type="EMBL" id="REH42791.1"/>
    </source>
</evidence>
<dbReference type="SUPFAM" id="SSF54637">
    <property type="entry name" value="Thioesterase/thiol ester dehydrase-isomerase"/>
    <property type="match status" value="1"/>
</dbReference>
<sequence>MGVFVAQVRPRWSDMDAYGHVNHANTVTLLEEARVALVFTEAARQGLLDMSRGMVVVKLAVDYRVPLVFDGGSVDIEMSVRDLKASSFVLDYSVRIGGNGSSTVAVTAETLICAYDVEETRPRRLTDAERDFLASWHSGGARG</sequence>
<dbReference type="EMBL" id="QUNO01000010">
    <property type="protein sequence ID" value="REH42791.1"/>
    <property type="molecule type" value="Genomic_DNA"/>
</dbReference>
<dbReference type="CDD" id="cd00586">
    <property type="entry name" value="4HBT"/>
    <property type="match status" value="1"/>
</dbReference>
<dbReference type="InterPro" id="IPR050563">
    <property type="entry name" value="4-hydroxybenzoyl-CoA_TE"/>
</dbReference>
<dbReference type="InterPro" id="IPR029069">
    <property type="entry name" value="HotDog_dom_sf"/>
</dbReference>
<evidence type="ECO:0000313" key="2">
    <source>
        <dbReference type="Proteomes" id="UP000256269"/>
    </source>
</evidence>
<dbReference type="AlphaFoldDB" id="A0A3E0HEG3"/>
<accession>A0A3E0HEG3</accession>
<gene>
    <name evidence="1" type="ORF">BCF44_110290</name>
</gene>
<reference evidence="1 2" key="1">
    <citation type="submission" date="2018-08" db="EMBL/GenBank/DDBJ databases">
        <title>Genomic Encyclopedia of Archaeal and Bacterial Type Strains, Phase II (KMG-II): from individual species to whole genera.</title>
        <authorList>
            <person name="Goeker M."/>
        </authorList>
    </citation>
    <scope>NUCLEOTIDE SEQUENCE [LARGE SCALE GENOMIC DNA]</scope>
    <source>
        <strain evidence="1 2">DSM 45791</strain>
    </source>
</reference>
<organism evidence="1 2">
    <name type="scientific">Kutzneria buriramensis</name>
    <dbReference type="NCBI Taxonomy" id="1045776"/>
    <lineage>
        <taxon>Bacteria</taxon>
        <taxon>Bacillati</taxon>
        <taxon>Actinomycetota</taxon>
        <taxon>Actinomycetes</taxon>
        <taxon>Pseudonocardiales</taxon>
        <taxon>Pseudonocardiaceae</taxon>
        <taxon>Kutzneria</taxon>
    </lineage>
</organism>
<dbReference type="PANTHER" id="PTHR31793:SF24">
    <property type="entry name" value="LONG-CHAIN ACYL-COA THIOESTERASE FADM"/>
    <property type="match status" value="1"/>
</dbReference>
<keyword evidence="1" id="KW-0378">Hydrolase</keyword>